<evidence type="ECO:0000256" key="3">
    <source>
        <dbReference type="SAM" id="Coils"/>
    </source>
</evidence>
<dbReference type="GO" id="GO:0045053">
    <property type="term" value="P:protein retention in Golgi apparatus"/>
    <property type="evidence" value="ECO:0007669"/>
    <property type="project" value="TreeGrafter"/>
</dbReference>
<gene>
    <name evidence="5" type="ORF">Mgra_00010040</name>
</gene>
<dbReference type="Proteomes" id="UP000605970">
    <property type="component" value="Unassembled WGS sequence"/>
</dbReference>
<dbReference type="EMBL" id="JABEBT010000210">
    <property type="protein sequence ID" value="KAF7624689.1"/>
    <property type="molecule type" value="Genomic_DNA"/>
</dbReference>
<evidence type="ECO:0000313" key="6">
    <source>
        <dbReference type="Proteomes" id="UP000605970"/>
    </source>
</evidence>
<dbReference type="AlphaFoldDB" id="A0A8S9ZD40"/>
<comment type="caution">
    <text evidence="5">The sequence shown here is derived from an EMBL/GenBank/DDBJ whole genome shotgun (WGS) entry which is preliminary data.</text>
</comment>
<evidence type="ECO:0000259" key="4">
    <source>
        <dbReference type="Pfam" id="PF12624"/>
    </source>
</evidence>
<organism evidence="5 6">
    <name type="scientific">Meloidogyne graminicola</name>
    <dbReference type="NCBI Taxonomy" id="189291"/>
    <lineage>
        <taxon>Eukaryota</taxon>
        <taxon>Metazoa</taxon>
        <taxon>Ecdysozoa</taxon>
        <taxon>Nematoda</taxon>
        <taxon>Chromadorea</taxon>
        <taxon>Rhabditida</taxon>
        <taxon>Tylenchina</taxon>
        <taxon>Tylenchomorpha</taxon>
        <taxon>Tylenchoidea</taxon>
        <taxon>Meloidogynidae</taxon>
        <taxon>Meloidogyninae</taxon>
        <taxon>Meloidogyne</taxon>
    </lineage>
</organism>
<dbReference type="InterPro" id="IPR026847">
    <property type="entry name" value="VPS13"/>
</dbReference>
<dbReference type="InterPro" id="IPR026854">
    <property type="entry name" value="VPS13_N"/>
</dbReference>
<keyword evidence="2" id="KW-0813">Transport</keyword>
<protein>
    <recommendedName>
        <fullName evidence="4">Chorein N-terminal domain-containing protein</fullName>
    </recommendedName>
</protein>
<proteinExistence type="inferred from homology"/>
<dbReference type="Pfam" id="PF12624">
    <property type="entry name" value="VPS13_N"/>
    <property type="match status" value="1"/>
</dbReference>
<evidence type="ECO:0000256" key="2">
    <source>
        <dbReference type="ARBA" id="ARBA00022448"/>
    </source>
</evidence>
<evidence type="ECO:0000256" key="1">
    <source>
        <dbReference type="ARBA" id="ARBA00006545"/>
    </source>
</evidence>
<sequence length="405" mass="46884">MENQGGAVDYVAVQPVLDAFFGNVRVCGQFLMHILGNMMQFVDLDELVSMRADLVLLYYEFVSFGEAFGHHANQAFNQAFTRRINEWNAIQFDTHTLAGIRARIRRQFQTLEHIASLILNNRDQFINHLSPQMLQRLATSLRAKFKTTIFVMVFENVVADLLNRFLGSYIDNLNASQLNIGIWGGDVKLNNLDIKETALDDLDLPVRLKFGYIQSLVLKIPWKYLYTEPTIVNISEVYMIIVPNQGIVYNEQKAKKNEQEAKQKKLARLEENRRNKLKQNMQTDDTFTEKLIAQIVKNLQIRIKRVHLRYEDKFSNRGRPFATGITLDSLNFQTTDENFQLTVQKEVVKIFYKLVSMNHLSIYSNAGTTLISDLIDKKEITNALCNSISTDYNRPEGYKYGFYFN</sequence>
<reference evidence="5" key="1">
    <citation type="journal article" date="2020" name="Ecol. Evol.">
        <title>Genome structure and content of the rice root-knot nematode (Meloidogyne graminicola).</title>
        <authorList>
            <person name="Phan N.T."/>
            <person name="Danchin E.G.J."/>
            <person name="Klopp C."/>
            <person name="Perfus-Barbeoch L."/>
            <person name="Kozlowski D.K."/>
            <person name="Koutsovoulos G.D."/>
            <person name="Lopez-Roques C."/>
            <person name="Bouchez O."/>
            <person name="Zahm M."/>
            <person name="Besnard G."/>
            <person name="Bellafiore S."/>
        </authorList>
    </citation>
    <scope>NUCLEOTIDE SEQUENCE</scope>
    <source>
        <strain evidence="5">VN-18</strain>
    </source>
</reference>
<keyword evidence="6" id="KW-1185">Reference proteome</keyword>
<dbReference type="PANTHER" id="PTHR16166">
    <property type="entry name" value="VACUOLAR PROTEIN SORTING-ASSOCIATED PROTEIN VPS13"/>
    <property type="match status" value="1"/>
</dbReference>
<feature type="domain" description="Chorein N-terminal" evidence="4">
    <location>
        <begin position="153"/>
        <end position="400"/>
    </location>
</feature>
<dbReference type="GO" id="GO:0006623">
    <property type="term" value="P:protein targeting to vacuole"/>
    <property type="evidence" value="ECO:0007669"/>
    <property type="project" value="TreeGrafter"/>
</dbReference>
<accession>A0A8S9ZD40</accession>
<evidence type="ECO:0000313" key="5">
    <source>
        <dbReference type="EMBL" id="KAF7624689.1"/>
    </source>
</evidence>
<keyword evidence="3" id="KW-0175">Coiled coil</keyword>
<dbReference type="OrthoDB" id="428159at2759"/>
<feature type="coiled-coil region" evidence="3">
    <location>
        <begin position="249"/>
        <end position="286"/>
    </location>
</feature>
<comment type="similarity">
    <text evidence="1">Belongs to the VPS13 family.</text>
</comment>
<name>A0A8S9ZD40_9BILA</name>
<dbReference type="PANTHER" id="PTHR16166:SF93">
    <property type="entry name" value="INTERMEMBRANE LIPID TRANSFER PROTEIN VPS13"/>
    <property type="match status" value="1"/>
</dbReference>